<dbReference type="InterPro" id="IPR013520">
    <property type="entry name" value="Ribonucl_H"/>
</dbReference>
<proteinExistence type="predicted"/>
<reference evidence="2 3" key="1">
    <citation type="journal article" date="2020" name="ISME J.">
        <title>Comparative genomics reveals insights into cyanobacterial evolution and habitat adaptation.</title>
        <authorList>
            <person name="Chen M.Y."/>
            <person name="Teng W.K."/>
            <person name="Zhao L."/>
            <person name="Hu C.X."/>
            <person name="Zhou Y.K."/>
            <person name="Han B.P."/>
            <person name="Song L.R."/>
            <person name="Shu W.S."/>
        </authorList>
    </citation>
    <scope>NUCLEOTIDE SEQUENCE [LARGE SCALE GENOMIC DNA]</scope>
    <source>
        <strain evidence="2 3">FACHB-723</strain>
    </source>
</reference>
<dbReference type="SUPFAM" id="SSF53098">
    <property type="entry name" value="Ribonuclease H-like"/>
    <property type="match status" value="1"/>
</dbReference>
<dbReference type="EMBL" id="JACJQB010000038">
    <property type="protein sequence ID" value="MBD2189421.1"/>
    <property type="molecule type" value="Genomic_DNA"/>
</dbReference>
<protein>
    <submittedName>
        <fullName evidence="2">3'-5' exonuclease</fullName>
    </submittedName>
</protein>
<keyword evidence="2" id="KW-0269">Exonuclease</keyword>
<keyword evidence="2" id="KW-0378">Hydrolase</keyword>
<comment type="caution">
    <text evidence="2">The sequence shown here is derived from an EMBL/GenBank/DDBJ whole genome shotgun (WGS) entry which is preliminary data.</text>
</comment>
<dbReference type="NCBIfam" id="TIGR00573">
    <property type="entry name" value="dnaq"/>
    <property type="match status" value="1"/>
</dbReference>
<accession>A0ABR8A1J1</accession>
<dbReference type="RefSeq" id="WP_190404248.1">
    <property type="nucleotide sequence ID" value="NZ_JACJQB010000038.1"/>
</dbReference>
<keyword evidence="3" id="KW-1185">Reference proteome</keyword>
<dbReference type="CDD" id="cd06127">
    <property type="entry name" value="DEDDh"/>
    <property type="match status" value="1"/>
</dbReference>
<evidence type="ECO:0000313" key="2">
    <source>
        <dbReference type="EMBL" id="MBD2189421.1"/>
    </source>
</evidence>
<organism evidence="2 3">
    <name type="scientific">Pseudanabaena mucicola FACHB-723</name>
    <dbReference type="NCBI Taxonomy" id="2692860"/>
    <lineage>
        <taxon>Bacteria</taxon>
        <taxon>Bacillati</taxon>
        <taxon>Cyanobacteriota</taxon>
        <taxon>Cyanophyceae</taxon>
        <taxon>Pseudanabaenales</taxon>
        <taxon>Pseudanabaenaceae</taxon>
        <taxon>Pseudanabaena</taxon>
    </lineage>
</organism>
<dbReference type="SMART" id="SM00479">
    <property type="entry name" value="EXOIII"/>
    <property type="match status" value="1"/>
</dbReference>
<feature type="domain" description="Exonuclease" evidence="1">
    <location>
        <begin position="22"/>
        <end position="189"/>
    </location>
</feature>
<dbReference type="InterPro" id="IPR012337">
    <property type="entry name" value="RNaseH-like_sf"/>
</dbReference>
<dbReference type="PANTHER" id="PTHR30231:SF41">
    <property type="entry name" value="DNA POLYMERASE III SUBUNIT EPSILON"/>
    <property type="match status" value="1"/>
</dbReference>
<dbReference type="InterPro" id="IPR036397">
    <property type="entry name" value="RNaseH_sf"/>
</dbReference>
<dbReference type="PANTHER" id="PTHR30231">
    <property type="entry name" value="DNA POLYMERASE III SUBUNIT EPSILON"/>
    <property type="match status" value="1"/>
</dbReference>
<gene>
    <name evidence="2" type="ORF">H6F41_14890</name>
</gene>
<dbReference type="Proteomes" id="UP000642094">
    <property type="component" value="Unassembled WGS sequence"/>
</dbReference>
<dbReference type="Gene3D" id="3.30.420.10">
    <property type="entry name" value="Ribonuclease H-like superfamily/Ribonuclease H"/>
    <property type="match status" value="1"/>
</dbReference>
<evidence type="ECO:0000259" key="1">
    <source>
        <dbReference type="SMART" id="SM00479"/>
    </source>
</evidence>
<evidence type="ECO:0000313" key="3">
    <source>
        <dbReference type="Proteomes" id="UP000642094"/>
    </source>
</evidence>
<sequence length="257" mass="28766">MNINAHRSTTLLAYYRQISTELFTVVDLETTGAKSDRDRIIEIAVVQATLKDGIQQTLTDLIDPQIPLPEQITQLTGLTDAKLVGSESADKVLPKYLPTLQTGILTAHNIGFDHAFLQQEYQRMGLEFQASAKLCTVQLSRLLLPNLPSRSLPKLVKHYGFDVGKSHRAESDALACWLLLQKLLTQILQTSDEQIMALFGHQWLSPEDAATILQLPISEVTELLTTSKVKSRFSRHRQINLYQRRGIESLLSNTGSC</sequence>
<dbReference type="Pfam" id="PF00929">
    <property type="entry name" value="RNase_T"/>
    <property type="match status" value="1"/>
</dbReference>
<dbReference type="InterPro" id="IPR006054">
    <property type="entry name" value="DnaQ"/>
</dbReference>
<dbReference type="GO" id="GO:0004527">
    <property type="term" value="F:exonuclease activity"/>
    <property type="evidence" value="ECO:0007669"/>
    <property type="project" value="UniProtKB-KW"/>
</dbReference>
<keyword evidence="2" id="KW-0540">Nuclease</keyword>
<name>A0ABR8A1J1_9CYAN</name>